<keyword evidence="1" id="KW-1133">Transmembrane helix</keyword>
<evidence type="ECO:0000313" key="4">
    <source>
        <dbReference type="EMBL" id="TKD05023.1"/>
    </source>
</evidence>
<feature type="transmembrane region" description="Helical" evidence="1">
    <location>
        <begin position="366"/>
        <end position="386"/>
    </location>
</feature>
<feature type="transmembrane region" description="Helical" evidence="1">
    <location>
        <begin position="141"/>
        <end position="174"/>
    </location>
</feature>
<evidence type="ECO:0000313" key="5">
    <source>
        <dbReference type="Proteomes" id="UP000309215"/>
    </source>
</evidence>
<keyword evidence="5" id="KW-1185">Reference proteome</keyword>
<dbReference type="PANTHER" id="PTHR30590">
    <property type="entry name" value="INNER MEMBRANE PROTEIN"/>
    <property type="match status" value="1"/>
</dbReference>
<feature type="transmembrane region" description="Helical" evidence="1">
    <location>
        <begin position="287"/>
        <end position="308"/>
    </location>
</feature>
<feature type="chain" id="PRO_5020633657" evidence="2">
    <location>
        <begin position="21"/>
        <end position="448"/>
    </location>
</feature>
<accession>A0A4U1J9G4</accession>
<dbReference type="InterPro" id="IPR007349">
    <property type="entry name" value="DUF418"/>
</dbReference>
<feature type="transmembrane region" description="Helical" evidence="1">
    <location>
        <begin position="243"/>
        <end position="267"/>
    </location>
</feature>
<feature type="transmembrane region" description="Helical" evidence="1">
    <location>
        <begin position="183"/>
        <end position="203"/>
    </location>
</feature>
<evidence type="ECO:0000256" key="2">
    <source>
        <dbReference type="SAM" id="SignalP"/>
    </source>
</evidence>
<dbReference type="Proteomes" id="UP000309215">
    <property type="component" value="Unassembled WGS sequence"/>
</dbReference>
<dbReference type="EMBL" id="SSMQ01000023">
    <property type="protein sequence ID" value="TKD05023.1"/>
    <property type="molecule type" value="Genomic_DNA"/>
</dbReference>
<keyword evidence="1" id="KW-0472">Membrane</keyword>
<feature type="transmembrane region" description="Helical" evidence="1">
    <location>
        <begin position="94"/>
        <end position="121"/>
    </location>
</feature>
<dbReference type="AlphaFoldDB" id="A0A4U1J9G4"/>
<feature type="transmembrane region" description="Helical" evidence="1">
    <location>
        <begin position="392"/>
        <end position="415"/>
    </location>
</feature>
<proteinExistence type="predicted"/>
<keyword evidence="2" id="KW-0732">Signal</keyword>
<gene>
    <name evidence="4" type="ORF">E8A74_22415</name>
</gene>
<dbReference type="PANTHER" id="PTHR30590:SF2">
    <property type="entry name" value="INNER MEMBRANE PROTEIN"/>
    <property type="match status" value="1"/>
</dbReference>
<sequence>MVPAGMVPAALLVADANVYAAPMTETGQGDPEPAKPNTTELAPIAAVERVVVLDVVRAFALYGVLLANTVPWFSAIAFMPREVALAQTDTVDKVFLFLLGLFVDGKAMALLTMLFGLGFSVQLERAEARGHSVVPLHVRRLAAMALIGVSHVLLLWWGDVLWGYAIAGFGLLLFRRVRGWKLLAWGLFLTVVPAFVCSIPPIFKALRAYTPAPPDFMAFRADVYAAILGHDRRLLTVLHVKQAIYHVGFIWIWYFVWLVGRFLVGAWAGTTRIFQEAEARLPFFRKLLGWGLGLGLLGSAIHPVRMLLHRRGVVIPELVGLALGPVAELGVMLLAAGYAAAVVLLMQRPAWRRALSLFAPVGRMPLSTYLGQSLLSTFVFYGWGLGLAGRIHVWWTLPITLGIFTLQVIFAHAWLARFRFGPMEWVWRTMTYGRLQPNRLPARQEELA</sequence>
<feature type="domain" description="DUF418" evidence="3">
    <location>
        <begin position="269"/>
        <end position="433"/>
    </location>
</feature>
<dbReference type="Pfam" id="PF04235">
    <property type="entry name" value="DUF418"/>
    <property type="match status" value="1"/>
</dbReference>
<comment type="caution">
    <text evidence="4">The sequence shown here is derived from an EMBL/GenBank/DDBJ whole genome shotgun (WGS) entry which is preliminary data.</text>
</comment>
<name>A0A4U1J9G4_9BACT</name>
<keyword evidence="1" id="KW-0812">Transmembrane</keyword>
<feature type="transmembrane region" description="Helical" evidence="1">
    <location>
        <begin position="320"/>
        <end position="345"/>
    </location>
</feature>
<dbReference type="InterPro" id="IPR052529">
    <property type="entry name" value="Bact_Transport_Assoc"/>
</dbReference>
<protein>
    <submittedName>
        <fullName evidence="4">DUF418 domain-containing protein</fullName>
    </submittedName>
</protein>
<organism evidence="4 5">
    <name type="scientific">Polyangium fumosum</name>
    <dbReference type="NCBI Taxonomy" id="889272"/>
    <lineage>
        <taxon>Bacteria</taxon>
        <taxon>Pseudomonadati</taxon>
        <taxon>Myxococcota</taxon>
        <taxon>Polyangia</taxon>
        <taxon>Polyangiales</taxon>
        <taxon>Polyangiaceae</taxon>
        <taxon>Polyangium</taxon>
    </lineage>
</organism>
<feature type="signal peptide" evidence="2">
    <location>
        <begin position="1"/>
        <end position="20"/>
    </location>
</feature>
<evidence type="ECO:0000259" key="3">
    <source>
        <dbReference type="Pfam" id="PF04235"/>
    </source>
</evidence>
<evidence type="ECO:0000256" key="1">
    <source>
        <dbReference type="SAM" id="Phobius"/>
    </source>
</evidence>
<feature type="transmembrane region" description="Helical" evidence="1">
    <location>
        <begin position="59"/>
        <end position="78"/>
    </location>
</feature>
<reference evidence="4 5" key="1">
    <citation type="submission" date="2019-04" db="EMBL/GenBank/DDBJ databases">
        <authorList>
            <person name="Li Y."/>
            <person name="Wang J."/>
        </authorList>
    </citation>
    <scope>NUCLEOTIDE SEQUENCE [LARGE SCALE GENOMIC DNA]</scope>
    <source>
        <strain evidence="4 5">DSM 14668</strain>
    </source>
</reference>